<evidence type="ECO:0000256" key="1">
    <source>
        <dbReference type="ARBA" id="ARBA00022737"/>
    </source>
</evidence>
<dbReference type="Gene3D" id="1.20.1050.80">
    <property type="entry name" value="VPS9 domain"/>
    <property type="match status" value="1"/>
</dbReference>
<dbReference type="OrthoDB" id="270720at2759"/>
<dbReference type="InterPro" id="IPR037191">
    <property type="entry name" value="VPS9_dom_sf"/>
</dbReference>
<dbReference type="EMBL" id="LJSK01000121">
    <property type="protein sequence ID" value="KPI86655.1"/>
    <property type="molecule type" value="Genomic_DNA"/>
</dbReference>
<evidence type="ECO:0000313" key="3">
    <source>
        <dbReference type="EMBL" id="KPI86655.1"/>
    </source>
</evidence>
<dbReference type="Pfam" id="PF02493">
    <property type="entry name" value="MORN"/>
    <property type="match status" value="2"/>
</dbReference>
<organism evidence="3 4">
    <name type="scientific">Leptomonas seymouri</name>
    <dbReference type="NCBI Taxonomy" id="5684"/>
    <lineage>
        <taxon>Eukaryota</taxon>
        <taxon>Discoba</taxon>
        <taxon>Euglenozoa</taxon>
        <taxon>Kinetoplastea</taxon>
        <taxon>Metakinetoplastina</taxon>
        <taxon>Trypanosomatida</taxon>
        <taxon>Trypanosomatidae</taxon>
        <taxon>Leishmaniinae</taxon>
        <taxon>Leptomonas</taxon>
    </lineage>
</organism>
<keyword evidence="1" id="KW-0677">Repeat</keyword>
<comment type="caution">
    <text evidence="3">The sequence shown here is derived from an EMBL/GenBank/DDBJ whole genome shotgun (WGS) entry which is preliminary data.</text>
</comment>
<accession>A0A0N1IKV2</accession>
<dbReference type="OMA" id="ESFQWES"/>
<dbReference type="Pfam" id="PF02204">
    <property type="entry name" value="VPS9"/>
    <property type="match status" value="1"/>
</dbReference>
<reference evidence="3 4" key="1">
    <citation type="journal article" date="2015" name="PLoS Pathog.">
        <title>Leptomonas seymouri: Adaptations to the Dixenous Life Cycle Analyzed by Genome Sequencing, Transcriptome Profiling and Co-infection with Leishmania donovani.</title>
        <authorList>
            <person name="Kraeva N."/>
            <person name="Butenko A."/>
            <person name="Hlavacova J."/>
            <person name="Kostygov A."/>
            <person name="Myskova J."/>
            <person name="Grybchuk D."/>
            <person name="Lestinova T."/>
            <person name="Votypka J."/>
            <person name="Volf P."/>
            <person name="Opperdoes F."/>
            <person name="Flegontov P."/>
            <person name="Lukes J."/>
            <person name="Yurchenko V."/>
        </authorList>
    </citation>
    <scope>NUCLEOTIDE SEQUENCE [LARGE SCALE GENOMIC DNA]</scope>
    <source>
        <strain evidence="3 4">ATCC 30220</strain>
    </source>
</reference>
<dbReference type="VEuPathDB" id="TriTrypDB:Lsey_0121_0140"/>
<dbReference type="SUPFAM" id="SSF109993">
    <property type="entry name" value="VPS9 domain"/>
    <property type="match status" value="1"/>
</dbReference>
<evidence type="ECO:0000259" key="2">
    <source>
        <dbReference type="PROSITE" id="PS51205"/>
    </source>
</evidence>
<dbReference type="PROSITE" id="PS51205">
    <property type="entry name" value="VPS9"/>
    <property type="match status" value="1"/>
</dbReference>
<dbReference type="Gene3D" id="2.20.110.10">
    <property type="entry name" value="Histone H3 K4-specific methyltransferase SET7/9 N-terminal domain"/>
    <property type="match status" value="1"/>
</dbReference>
<sequence length="846" mass="93301">MRSAPKTDASPAAGVAAGPSTAALVTSHYLTLDFGETYEGPVQIKNGTALPHGHGVWRSADGALRYEGHFVQRWRDGYGCLCTPTFTLWARWKMDRPDLSSPTRVDYANGDRYCGIIVWKVRPARPPSQRSKFGVWANSVQPERQRWGELVMQCGDTYVGEWRDDEREGFGCYMWASGSRYTGRFHRGQFSDVGTLFIAAAEIDGCFTRLSSGGWRCGQADEPNGTDRSPRAAHRVARWPPLSRPSWDGIVVDVVWVDGRCRGEGHVTLPCGVRISADWRTGSSPVDGELVLPALTPQARGDPEVYEWHESFQWESLFSSSIDRDAGHPEMTEKVLNIHVSIKQSNSAEVVRSCLVELLNTHELIKTALHVFRRCFYSLYGTCGAETAIGAGGGGTSGLGWCVLRNQYGGCIHYPGRGRPVQAGDLDLALRDISSLARSTVRWVLELVGPDLQTKVLDCGGEAVVGRWVADRVFQHCYPVLLNIYRQVYRAEEAALAASVAHMRDAVTLDDMGVLFARQSESEAKLFDPYTDAVHCVEQLSCETQTLTKLLKVLVQWSREIDLSTRLTQASQVPYSVGSGRPAKQLNTAIAGSADDLLPIHQFVLSQSRCPHLYAVAKLLSDFASEPLFMEATSQEAFGVTTLQVCVLTLVRLHPWERDEAGVLVPFSVTTERVSEVAQRFTQVAEWTRAALGVSGKEGEAAQTAVLMVQYAQLWVPRVVGWAAEHVSEATSSFLLSNCDFSAEELALICLDPALCGEVTCLSCWLYVGSLLGSLHLRLHLDAFELPQRLQSASDVKRVCGRLREHLQGVKTAPQLRVDVEPSAHLIPSRLLSVEVQLCELLSRLP</sequence>
<name>A0A0N1IKV2_LEPSE</name>
<dbReference type="PANTHER" id="PTHR43215:SF14">
    <property type="entry name" value="RADIAL SPOKE HEAD 1 HOMOLOG"/>
    <property type="match status" value="1"/>
</dbReference>
<dbReference type="InterPro" id="IPR003409">
    <property type="entry name" value="MORN"/>
</dbReference>
<dbReference type="Proteomes" id="UP000038009">
    <property type="component" value="Unassembled WGS sequence"/>
</dbReference>
<protein>
    <recommendedName>
        <fullName evidence="2">VPS9 domain-containing protein</fullName>
    </recommendedName>
</protein>
<keyword evidence="4" id="KW-1185">Reference proteome</keyword>
<feature type="domain" description="VPS9" evidence="2">
    <location>
        <begin position="490"/>
        <end position="659"/>
    </location>
</feature>
<dbReference type="SMART" id="SM00698">
    <property type="entry name" value="MORN"/>
    <property type="match status" value="3"/>
</dbReference>
<dbReference type="InterPro" id="IPR003123">
    <property type="entry name" value="VPS9"/>
</dbReference>
<proteinExistence type="predicted"/>
<dbReference type="PANTHER" id="PTHR43215">
    <property type="entry name" value="RADIAL SPOKE HEAD 1 HOMOLOG"/>
    <property type="match status" value="1"/>
</dbReference>
<gene>
    <name evidence="3" type="ORF">ABL78_4270</name>
</gene>
<evidence type="ECO:0000313" key="4">
    <source>
        <dbReference type="Proteomes" id="UP000038009"/>
    </source>
</evidence>
<dbReference type="AlphaFoldDB" id="A0A0N1IKV2"/>
<dbReference type="SUPFAM" id="SSF82185">
    <property type="entry name" value="Histone H3 K4-specific methyltransferase SET7/9 N-terminal domain"/>
    <property type="match status" value="2"/>
</dbReference>